<dbReference type="AlphaFoldDB" id="A0A428MHL5"/>
<evidence type="ECO:0000313" key="2">
    <source>
        <dbReference type="Proteomes" id="UP000269669"/>
    </source>
</evidence>
<dbReference type="EMBL" id="RSDW01000001">
    <property type="protein sequence ID" value="RSL16445.1"/>
    <property type="molecule type" value="Genomic_DNA"/>
</dbReference>
<name>A0A428MHL5_9BACT</name>
<dbReference type="Proteomes" id="UP000269669">
    <property type="component" value="Unassembled WGS sequence"/>
</dbReference>
<proteinExistence type="predicted"/>
<organism evidence="1 2">
    <name type="scientific">Edaphobacter aggregans</name>
    <dbReference type="NCBI Taxonomy" id="570835"/>
    <lineage>
        <taxon>Bacteria</taxon>
        <taxon>Pseudomonadati</taxon>
        <taxon>Acidobacteriota</taxon>
        <taxon>Terriglobia</taxon>
        <taxon>Terriglobales</taxon>
        <taxon>Acidobacteriaceae</taxon>
        <taxon>Edaphobacter</taxon>
    </lineage>
</organism>
<gene>
    <name evidence="1" type="ORF">EDE15_1960</name>
</gene>
<comment type="caution">
    <text evidence="1">The sequence shown here is derived from an EMBL/GenBank/DDBJ whole genome shotgun (WGS) entry which is preliminary data.</text>
</comment>
<evidence type="ECO:0000313" key="1">
    <source>
        <dbReference type="EMBL" id="RSL16445.1"/>
    </source>
</evidence>
<keyword evidence="2" id="KW-1185">Reference proteome</keyword>
<accession>A0A428MHL5</accession>
<sequence>MVEGVYLLLQEIVGTSGFEPPTSNVSNLSKIGGIIELAGTEERSTIRGRELAVDRDKQ</sequence>
<protein>
    <submittedName>
        <fullName evidence="1">Uncharacterized protein</fullName>
    </submittedName>
</protein>
<reference evidence="1 2" key="1">
    <citation type="submission" date="2018-12" db="EMBL/GenBank/DDBJ databases">
        <title>Sequencing of bacterial isolates from soil warming experiment in Harvard Forest, Massachusetts, USA.</title>
        <authorList>
            <person name="Deangelis K."/>
        </authorList>
    </citation>
    <scope>NUCLEOTIDE SEQUENCE [LARGE SCALE GENOMIC DNA]</scope>
    <source>
        <strain evidence="1 2">EB153</strain>
    </source>
</reference>